<feature type="domain" description="Shikimate dehydrogenase substrate binding N-terminal" evidence="1">
    <location>
        <begin position="7"/>
        <end position="89"/>
    </location>
</feature>
<sequence length="114" mass="12482">MTSTYAVIGDPIDHSLSPNIHNAAFRSLNLDCTYIGYRIPKGELSAGIEALKTIKIAGFNVTIPHKIEMIKYLDVLDENCNLIGAVNTVSNDNGVLKGYNTDMIGFLDPIKKEI</sequence>
<dbReference type="InterPro" id="IPR022893">
    <property type="entry name" value="Shikimate_DH_fam"/>
</dbReference>
<evidence type="ECO:0000313" key="2">
    <source>
        <dbReference type="EMBL" id="AIF21656.1"/>
    </source>
</evidence>
<accession>A0A075HZ48</accession>
<dbReference type="PANTHER" id="PTHR21089:SF1">
    <property type="entry name" value="BIFUNCTIONAL 3-DEHYDROQUINATE DEHYDRATASE_SHIKIMATE DEHYDROGENASE, CHLOROPLASTIC"/>
    <property type="match status" value="1"/>
</dbReference>
<keyword evidence="2" id="KW-0560">Oxidoreductase</keyword>
<proteinExistence type="predicted"/>
<gene>
    <name evidence="2" type="primary">aroE</name>
</gene>
<evidence type="ECO:0000259" key="1">
    <source>
        <dbReference type="Pfam" id="PF08501"/>
    </source>
</evidence>
<dbReference type="GO" id="GO:0009423">
    <property type="term" value="P:chorismate biosynthetic process"/>
    <property type="evidence" value="ECO:0007669"/>
    <property type="project" value="TreeGrafter"/>
</dbReference>
<dbReference type="AlphaFoldDB" id="A0A075HZ48"/>
<dbReference type="InterPro" id="IPR046346">
    <property type="entry name" value="Aminoacid_DH-like_N_sf"/>
</dbReference>
<organism evidence="2">
    <name type="scientific">uncultured marine thaumarchaeote SAT1000_05_G10</name>
    <dbReference type="NCBI Taxonomy" id="1456358"/>
    <lineage>
        <taxon>Archaea</taxon>
        <taxon>Nitrososphaerota</taxon>
        <taxon>environmental samples</taxon>
    </lineage>
</organism>
<dbReference type="InterPro" id="IPR013708">
    <property type="entry name" value="Shikimate_DH-bd_N"/>
</dbReference>
<protein>
    <submittedName>
        <fullName evidence="2">Shikimate dehydrogenase (AroE)</fullName>
        <ecNumber evidence="2">1.1.1.25</ecNumber>
    </submittedName>
</protein>
<dbReference type="Gene3D" id="3.40.50.10860">
    <property type="entry name" value="Leucine Dehydrogenase, chain A, domain 1"/>
    <property type="match status" value="1"/>
</dbReference>
<name>A0A075HZ48_9ARCH</name>
<dbReference type="EMBL" id="KF901195">
    <property type="protein sequence ID" value="AIF21656.1"/>
    <property type="molecule type" value="Genomic_DNA"/>
</dbReference>
<dbReference type="GO" id="GO:0004764">
    <property type="term" value="F:shikimate 3-dehydrogenase (NADP+) activity"/>
    <property type="evidence" value="ECO:0007669"/>
    <property type="project" value="UniProtKB-EC"/>
</dbReference>
<dbReference type="PANTHER" id="PTHR21089">
    <property type="entry name" value="SHIKIMATE DEHYDROGENASE"/>
    <property type="match status" value="1"/>
</dbReference>
<reference evidence="2" key="1">
    <citation type="journal article" date="2014" name="Genome Biol. Evol.">
        <title>Pangenome evidence for extensive interdomain horizontal transfer affecting lineage core and shell genes in uncultured planktonic thaumarchaeota and euryarchaeota.</title>
        <authorList>
            <person name="Deschamps P."/>
            <person name="Zivanovic Y."/>
            <person name="Moreira D."/>
            <person name="Rodriguez-Valera F."/>
            <person name="Lopez-Garcia P."/>
        </authorList>
    </citation>
    <scope>NUCLEOTIDE SEQUENCE</scope>
</reference>
<dbReference type="SUPFAM" id="SSF53223">
    <property type="entry name" value="Aminoacid dehydrogenase-like, N-terminal domain"/>
    <property type="match status" value="1"/>
</dbReference>
<dbReference type="GO" id="GO:0019632">
    <property type="term" value="P:shikimate metabolic process"/>
    <property type="evidence" value="ECO:0007669"/>
    <property type="project" value="TreeGrafter"/>
</dbReference>
<dbReference type="EC" id="1.1.1.25" evidence="2"/>
<dbReference type="Pfam" id="PF08501">
    <property type="entry name" value="Shikimate_dh_N"/>
    <property type="match status" value="1"/>
</dbReference>